<dbReference type="STRING" id="1524460.IX84_22425"/>
<reference evidence="2 3" key="1">
    <citation type="journal article" date="2014" name="Int. J. Syst. Evol. Microbiol.">
        <title>Phaeodactylibacter xiamenensis gen. nov., sp. nov., a member of the family Saprospiraceae isolated from the marine alga Phaeodactylum tricornutum.</title>
        <authorList>
            <person name="Chen Z.Jr."/>
            <person name="Lei X."/>
            <person name="Lai Q."/>
            <person name="Li Y."/>
            <person name="Zhang B."/>
            <person name="Zhang J."/>
            <person name="Zhang H."/>
            <person name="Yang L."/>
            <person name="Zheng W."/>
            <person name="Tian Y."/>
            <person name="Yu Z."/>
            <person name="Xu H.Jr."/>
            <person name="Zheng T."/>
        </authorList>
    </citation>
    <scope>NUCLEOTIDE SEQUENCE [LARGE SCALE GENOMIC DNA]</scope>
    <source>
        <strain evidence="2 3">KD52</strain>
    </source>
</reference>
<accession>A0A098S277</accession>
<protein>
    <submittedName>
        <fullName evidence="2">Uncharacterized protein</fullName>
    </submittedName>
</protein>
<evidence type="ECO:0000256" key="1">
    <source>
        <dbReference type="SAM" id="Phobius"/>
    </source>
</evidence>
<dbReference type="AlphaFoldDB" id="A0A098S277"/>
<gene>
    <name evidence="2" type="ORF">IX84_22425</name>
</gene>
<evidence type="ECO:0000313" key="3">
    <source>
        <dbReference type="Proteomes" id="UP000029736"/>
    </source>
</evidence>
<comment type="caution">
    <text evidence="2">The sequence shown here is derived from an EMBL/GenBank/DDBJ whole genome shotgun (WGS) entry which is preliminary data.</text>
</comment>
<evidence type="ECO:0000313" key="2">
    <source>
        <dbReference type="EMBL" id="KGE86191.1"/>
    </source>
</evidence>
<keyword evidence="1" id="KW-0812">Transmembrane</keyword>
<keyword evidence="3" id="KW-1185">Reference proteome</keyword>
<organism evidence="2 3">
    <name type="scientific">Phaeodactylibacter xiamenensis</name>
    <dbReference type="NCBI Taxonomy" id="1524460"/>
    <lineage>
        <taxon>Bacteria</taxon>
        <taxon>Pseudomonadati</taxon>
        <taxon>Bacteroidota</taxon>
        <taxon>Saprospiria</taxon>
        <taxon>Saprospirales</taxon>
        <taxon>Haliscomenobacteraceae</taxon>
        <taxon>Phaeodactylibacter</taxon>
    </lineage>
</organism>
<keyword evidence="1" id="KW-0472">Membrane</keyword>
<dbReference type="EMBL" id="JPOS01000081">
    <property type="protein sequence ID" value="KGE86191.1"/>
    <property type="molecule type" value="Genomic_DNA"/>
</dbReference>
<dbReference type="Proteomes" id="UP000029736">
    <property type="component" value="Unassembled WGS sequence"/>
</dbReference>
<name>A0A098S277_9BACT</name>
<sequence length="194" mass="21843">MLCFLLSTFGFATAATAQIPIIDADELMRAFHEEAAHRIEDELNAYEEENLDTTDWIPEADEWDQVFRTSDWEATVTDRPEGPRIGCICMDGTPQDDRGRGACGGRGGVRFWLHQQGDSIFMDPTIRHKAHPDPYTDEDKERLAAYNESKGTAFGSSNKSGISGDFKEIVLVMMVCLTIAYVARLYFTHQPEEI</sequence>
<feature type="transmembrane region" description="Helical" evidence="1">
    <location>
        <begin position="169"/>
        <end position="187"/>
    </location>
</feature>
<keyword evidence="1" id="KW-1133">Transmembrane helix</keyword>
<proteinExistence type="predicted"/>